<dbReference type="Gene3D" id="1.10.287.610">
    <property type="entry name" value="Helix hairpin bin"/>
    <property type="match status" value="1"/>
</dbReference>
<feature type="binding site" evidence="15">
    <location>
        <position position="153"/>
    </location>
    <ligand>
        <name>NAD(+)</name>
        <dbReference type="ChEBI" id="CHEBI:57540"/>
    </ligand>
</feature>
<dbReference type="Gene3D" id="1.10.150.20">
    <property type="entry name" value="5' to 3' exonuclease, C-terminal subdomain"/>
    <property type="match status" value="2"/>
</dbReference>
<dbReference type="Pfam" id="PF12826">
    <property type="entry name" value="HHH_2"/>
    <property type="match status" value="1"/>
</dbReference>
<protein>
    <recommendedName>
        <fullName evidence="3 15">DNA ligase</fullName>
        <ecNumber evidence="2 15">6.5.1.2</ecNumber>
    </recommendedName>
    <alternativeName>
        <fullName evidence="15">Polydeoxyribonucleotide synthase [NAD(+)]</fullName>
    </alternativeName>
</protein>
<dbReference type="InterPro" id="IPR003583">
    <property type="entry name" value="Hlx-hairpin-Hlx_DNA-bd_motif"/>
</dbReference>
<feature type="binding site" evidence="15">
    <location>
        <position position="448"/>
    </location>
    <ligand>
        <name>Zn(2+)</name>
        <dbReference type="ChEBI" id="CHEBI:29105"/>
    </ligand>
</feature>
<dbReference type="SUPFAM" id="SSF56091">
    <property type="entry name" value="DNA ligase/mRNA capping enzyme, catalytic domain"/>
    <property type="match status" value="1"/>
</dbReference>
<dbReference type="EMBL" id="JARGEQ010000135">
    <property type="protein sequence ID" value="MDF1587506.1"/>
    <property type="molecule type" value="Genomic_DNA"/>
</dbReference>
<keyword evidence="12 15" id="KW-0464">Manganese</keyword>
<evidence type="ECO:0000256" key="15">
    <source>
        <dbReference type="HAMAP-Rule" id="MF_01588"/>
    </source>
</evidence>
<dbReference type="NCBIfam" id="NF005932">
    <property type="entry name" value="PRK07956.1"/>
    <property type="match status" value="1"/>
</dbReference>
<dbReference type="PANTHER" id="PTHR23389">
    <property type="entry name" value="CHROMOSOME TRANSMISSION FIDELITY FACTOR 18"/>
    <property type="match status" value="1"/>
</dbReference>
<feature type="binding site" evidence="15">
    <location>
        <position position="190"/>
    </location>
    <ligand>
        <name>NAD(+)</name>
        <dbReference type="ChEBI" id="CHEBI:57540"/>
    </ligand>
</feature>
<evidence type="ECO:0000259" key="17">
    <source>
        <dbReference type="PROSITE" id="PS50172"/>
    </source>
</evidence>
<dbReference type="SUPFAM" id="SSF47781">
    <property type="entry name" value="RuvA domain 2-like"/>
    <property type="match status" value="1"/>
</dbReference>
<feature type="binding site" evidence="15">
    <location>
        <position position="130"/>
    </location>
    <ligand>
        <name>NAD(+)</name>
        <dbReference type="ChEBI" id="CHEBI:57540"/>
    </ligand>
</feature>
<feature type="binding site" evidence="15">
    <location>
        <begin position="96"/>
        <end position="97"/>
    </location>
    <ligand>
        <name>NAD(+)</name>
        <dbReference type="ChEBI" id="CHEBI:57540"/>
    </ligand>
</feature>
<name>A0AAP3XT07_9PROT</name>
<dbReference type="SUPFAM" id="SSF52113">
    <property type="entry name" value="BRCT domain"/>
    <property type="match status" value="1"/>
</dbReference>
<keyword evidence="9 15" id="KW-0460">Magnesium</keyword>
<dbReference type="FunFam" id="2.40.50.140:FF:000012">
    <property type="entry name" value="DNA ligase"/>
    <property type="match status" value="1"/>
</dbReference>
<evidence type="ECO:0000256" key="7">
    <source>
        <dbReference type="ARBA" id="ARBA00022763"/>
    </source>
</evidence>
<dbReference type="InterPro" id="IPR001679">
    <property type="entry name" value="DNA_ligase"/>
</dbReference>
<comment type="cofactor">
    <cofactor evidence="15">
        <name>Mg(2+)</name>
        <dbReference type="ChEBI" id="CHEBI:18420"/>
    </cofactor>
    <cofactor evidence="15">
        <name>Mn(2+)</name>
        <dbReference type="ChEBI" id="CHEBI:29035"/>
    </cofactor>
</comment>
<dbReference type="GO" id="GO:0005829">
    <property type="term" value="C:cytosol"/>
    <property type="evidence" value="ECO:0007669"/>
    <property type="project" value="TreeGrafter"/>
</dbReference>
<organism evidence="18 19">
    <name type="scientific">Marinimicrococcus flavescens</name>
    <dbReference type="NCBI Taxonomy" id="3031815"/>
    <lineage>
        <taxon>Bacteria</taxon>
        <taxon>Pseudomonadati</taxon>
        <taxon>Pseudomonadota</taxon>
        <taxon>Alphaproteobacteria</taxon>
        <taxon>Geminicoccales</taxon>
        <taxon>Geminicoccaceae</taxon>
        <taxon>Marinimicrococcus</taxon>
    </lineage>
</organism>
<dbReference type="InterPro" id="IPR010994">
    <property type="entry name" value="RuvA_2-like"/>
</dbReference>
<dbReference type="Pfam" id="PF01653">
    <property type="entry name" value="DNA_ligase_aden"/>
    <property type="match status" value="1"/>
</dbReference>
<gene>
    <name evidence="15 18" type="primary">ligA</name>
    <name evidence="18" type="ORF">PZ740_14050</name>
</gene>
<dbReference type="SUPFAM" id="SSF50249">
    <property type="entry name" value="Nucleic acid-binding proteins"/>
    <property type="match status" value="1"/>
</dbReference>
<comment type="similarity">
    <text evidence="14 15">Belongs to the NAD-dependent DNA ligase family. LigA subfamily.</text>
</comment>
<dbReference type="InterPro" id="IPR004149">
    <property type="entry name" value="Znf_DNAligase_C4"/>
</dbReference>
<dbReference type="InterPro" id="IPR018239">
    <property type="entry name" value="DNA_ligase_AS"/>
</dbReference>
<dbReference type="PROSITE" id="PS01056">
    <property type="entry name" value="DNA_LIGASE_N2"/>
    <property type="match status" value="1"/>
</dbReference>
<dbReference type="CDD" id="cd00114">
    <property type="entry name" value="LIGANc"/>
    <property type="match status" value="1"/>
</dbReference>
<dbReference type="CDD" id="cd17748">
    <property type="entry name" value="BRCT_DNA_ligase_like"/>
    <property type="match status" value="1"/>
</dbReference>
<dbReference type="AlphaFoldDB" id="A0AAP3XT07"/>
<evidence type="ECO:0000256" key="2">
    <source>
        <dbReference type="ARBA" id="ARBA00012722"/>
    </source>
</evidence>
<dbReference type="EC" id="6.5.1.2" evidence="2 15"/>
<dbReference type="InterPro" id="IPR001357">
    <property type="entry name" value="BRCT_dom"/>
</dbReference>
<evidence type="ECO:0000256" key="1">
    <source>
        <dbReference type="ARBA" id="ARBA00004067"/>
    </source>
</evidence>
<dbReference type="FunFam" id="3.30.470.30:FF:000001">
    <property type="entry name" value="DNA ligase"/>
    <property type="match status" value="1"/>
</dbReference>
<accession>A0AAP3XT07</accession>
<dbReference type="NCBIfam" id="TIGR00575">
    <property type="entry name" value="dnlj"/>
    <property type="match status" value="1"/>
</dbReference>
<reference evidence="18 19" key="1">
    <citation type="submission" date="2023-03" db="EMBL/GenBank/DDBJ databases">
        <title>YIM 152171 draft genome.</title>
        <authorList>
            <person name="Yang Z."/>
        </authorList>
    </citation>
    <scope>NUCLEOTIDE SEQUENCE [LARGE SCALE GENOMIC DNA]</scope>
    <source>
        <strain evidence="18 19">YIM 152171</strain>
    </source>
</reference>
<dbReference type="InterPro" id="IPR041663">
    <property type="entry name" value="DisA/LigA_HHH"/>
</dbReference>
<dbReference type="SMART" id="SM00278">
    <property type="entry name" value="HhH1"/>
    <property type="match status" value="3"/>
</dbReference>
<dbReference type="InterPro" id="IPR033136">
    <property type="entry name" value="DNA_ligase_CS"/>
</dbReference>
<sequence>MKKPATLGLPAGELDEAQAGAELAWLAAEIERHDRLYHRDAAPEISDADYDALRARNNALEERFADLRRPDSPSLRVGAPPVESFGKVRHAVPMLSLDNAMSGEEVAEFIARIRRFLGLGEDAELAFVAEPKIDGLSCSLRYENGVLVRGATRGDGTVGEDVTANVRTLRDVPQRLLTDDPPRILEIRGEVYMEQAAFLELNRRREAAGEPVFANPRNAAAGSLRQLDSAVTARRPLRFFAYGWGEADPPVEGSYFGWLERLEAMGFSVNPLARRCRGAEELLAFQAEIGAARHELPYDIDGVVDKLDRIDLQQRLGFVGRAPRWAIAHKFAAEQAQTVVRAIAIQVGRTGALTPVAELEPITVGGVVVSRATLHNQDYIESKDIRVGDTVVIQRAGDVIPQVVEVVTGRRPEGTEPFAFPDHCPECGSLAVRPEGEAIRRCTGGLVCPAQLAERLRHLVSREAFDIEGLGKKQVPQLLETGIVKSPVDLFTLPRDGERLEKLASLEGWGARKIEKLKAAIEARRAIPLERFIYALGIRFTGEVNARLMARHFVAYDRWLGAMKALAAGGEEVRAELDNVNGIGGALIEALVEFFEEQHNLEAVEALAAELAIEDSVHAPAAASPFAGKTLVFTGSLEHMTRAEAKARAQALGARVAGSVSRSTDFVVAGADAGSKLAKARELEVAVLSEAEWIEQAGSR</sequence>
<dbReference type="GO" id="GO:0006260">
    <property type="term" value="P:DNA replication"/>
    <property type="evidence" value="ECO:0007669"/>
    <property type="project" value="UniProtKB-KW"/>
</dbReference>
<dbReference type="GO" id="GO:0046872">
    <property type="term" value="F:metal ion binding"/>
    <property type="evidence" value="ECO:0007669"/>
    <property type="project" value="UniProtKB-KW"/>
</dbReference>
<evidence type="ECO:0000256" key="16">
    <source>
        <dbReference type="RuleBase" id="RU000618"/>
    </source>
</evidence>
<keyword evidence="6 15" id="KW-0479">Metal-binding</keyword>
<feature type="binding site" evidence="15">
    <location>
        <position position="427"/>
    </location>
    <ligand>
        <name>Zn(2+)</name>
        <dbReference type="ChEBI" id="CHEBI:29105"/>
    </ligand>
</feature>
<evidence type="ECO:0000256" key="4">
    <source>
        <dbReference type="ARBA" id="ARBA00022598"/>
    </source>
</evidence>
<feature type="binding site" evidence="15">
    <location>
        <begin position="47"/>
        <end position="51"/>
    </location>
    <ligand>
        <name>NAD(+)</name>
        <dbReference type="ChEBI" id="CHEBI:57540"/>
    </ligand>
</feature>
<keyword evidence="8 15" id="KW-0862">Zinc</keyword>
<dbReference type="InterPro" id="IPR036420">
    <property type="entry name" value="BRCT_dom_sf"/>
</dbReference>
<dbReference type="GO" id="GO:0006281">
    <property type="term" value="P:DNA repair"/>
    <property type="evidence" value="ECO:0007669"/>
    <property type="project" value="UniProtKB-KW"/>
</dbReference>
<dbReference type="PROSITE" id="PS50172">
    <property type="entry name" value="BRCT"/>
    <property type="match status" value="1"/>
</dbReference>
<dbReference type="Pfam" id="PF03120">
    <property type="entry name" value="OB_DNA_ligase"/>
    <property type="match status" value="1"/>
</dbReference>
<keyword evidence="5 15" id="KW-0235">DNA replication</keyword>
<dbReference type="Pfam" id="PF03119">
    <property type="entry name" value="DNA_ligase_ZBD"/>
    <property type="match status" value="1"/>
</dbReference>
<feature type="domain" description="BRCT" evidence="17">
    <location>
        <begin position="621"/>
        <end position="700"/>
    </location>
</feature>
<feature type="binding site" evidence="15">
    <location>
        <position position="424"/>
    </location>
    <ligand>
        <name>Zn(2+)</name>
        <dbReference type="ChEBI" id="CHEBI:29105"/>
    </ligand>
</feature>
<dbReference type="InterPro" id="IPR013839">
    <property type="entry name" value="DNAligase_adenylation"/>
</dbReference>
<evidence type="ECO:0000256" key="13">
    <source>
        <dbReference type="ARBA" id="ARBA00034005"/>
    </source>
</evidence>
<feature type="active site" description="N6-AMP-lysine intermediate" evidence="15">
    <location>
        <position position="132"/>
    </location>
</feature>
<dbReference type="PIRSF" id="PIRSF001604">
    <property type="entry name" value="LigA"/>
    <property type="match status" value="1"/>
</dbReference>
<comment type="function">
    <text evidence="1 15">DNA ligase that catalyzes the formation of phosphodiester linkages between 5'-phosphoryl and 3'-hydroxyl groups in double-stranded DNA using NAD as a coenzyme and as the energy source for the reaction. It is essential for DNA replication and repair of damaged DNA.</text>
</comment>
<evidence type="ECO:0000256" key="10">
    <source>
        <dbReference type="ARBA" id="ARBA00023027"/>
    </source>
</evidence>
<proteinExistence type="inferred from homology"/>
<feature type="binding site" evidence="15">
    <location>
        <position position="330"/>
    </location>
    <ligand>
        <name>NAD(+)</name>
        <dbReference type="ChEBI" id="CHEBI:57540"/>
    </ligand>
</feature>
<dbReference type="SMART" id="SM00292">
    <property type="entry name" value="BRCT"/>
    <property type="match status" value="1"/>
</dbReference>
<evidence type="ECO:0000313" key="19">
    <source>
        <dbReference type="Proteomes" id="UP001301140"/>
    </source>
</evidence>
<evidence type="ECO:0000256" key="11">
    <source>
        <dbReference type="ARBA" id="ARBA00023204"/>
    </source>
</evidence>
<dbReference type="Gene3D" id="3.40.50.10190">
    <property type="entry name" value="BRCT domain"/>
    <property type="match status" value="1"/>
</dbReference>
<dbReference type="Pfam" id="PF00533">
    <property type="entry name" value="BRCT"/>
    <property type="match status" value="1"/>
</dbReference>
<dbReference type="RefSeq" id="WP_327789930.1">
    <property type="nucleotide sequence ID" value="NZ_JARGEQ010000135.1"/>
</dbReference>
<comment type="caution">
    <text evidence="15">Lacks conserved residue(s) required for the propagation of feature annotation.</text>
</comment>
<comment type="caution">
    <text evidence="18">The sequence shown here is derived from an EMBL/GenBank/DDBJ whole genome shotgun (WGS) entry which is preliminary data.</text>
</comment>
<keyword evidence="4 15" id="KW-0436">Ligase</keyword>
<evidence type="ECO:0000256" key="6">
    <source>
        <dbReference type="ARBA" id="ARBA00022723"/>
    </source>
</evidence>
<dbReference type="Gene3D" id="2.40.50.140">
    <property type="entry name" value="Nucleic acid-binding proteins"/>
    <property type="match status" value="1"/>
</dbReference>
<comment type="catalytic activity">
    <reaction evidence="13 15 16">
        <text>NAD(+) + (deoxyribonucleotide)n-3'-hydroxyl + 5'-phospho-(deoxyribonucleotide)m = (deoxyribonucleotide)n+m + AMP + beta-nicotinamide D-nucleotide.</text>
        <dbReference type="EC" id="6.5.1.2"/>
    </reaction>
</comment>
<dbReference type="GO" id="GO:0003677">
    <property type="term" value="F:DNA binding"/>
    <property type="evidence" value="ECO:0007669"/>
    <property type="project" value="InterPro"/>
</dbReference>
<dbReference type="InterPro" id="IPR012340">
    <property type="entry name" value="NA-bd_OB-fold"/>
</dbReference>
<dbReference type="InterPro" id="IPR013840">
    <property type="entry name" value="DNAligase_N"/>
</dbReference>
<feature type="binding site" evidence="15">
    <location>
        <position position="306"/>
    </location>
    <ligand>
        <name>NAD(+)</name>
        <dbReference type="ChEBI" id="CHEBI:57540"/>
    </ligand>
</feature>
<keyword evidence="11 15" id="KW-0234">DNA repair</keyword>
<evidence type="ECO:0000256" key="9">
    <source>
        <dbReference type="ARBA" id="ARBA00022842"/>
    </source>
</evidence>
<dbReference type="PANTHER" id="PTHR23389:SF9">
    <property type="entry name" value="DNA LIGASE"/>
    <property type="match status" value="1"/>
</dbReference>
<dbReference type="HAMAP" id="MF_01588">
    <property type="entry name" value="DNA_ligase_A"/>
    <property type="match status" value="1"/>
</dbReference>
<evidence type="ECO:0000256" key="5">
    <source>
        <dbReference type="ARBA" id="ARBA00022705"/>
    </source>
</evidence>
<evidence type="ECO:0000313" key="18">
    <source>
        <dbReference type="EMBL" id="MDF1587506.1"/>
    </source>
</evidence>
<keyword evidence="10 15" id="KW-0520">NAD</keyword>
<evidence type="ECO:0000256" key="14">
    <source>
        <dbReference type="ARBA" id="ARBA00060881"/>
    </source>
</evidence>
<dbReference type="Gene3D" id="3.30.470.30">
    <property type="entry name" value="DNA ligase/mRNA capping enzyme"/>
    <property type="match status" value="1"/>
</dbReference>
<keyword evidence="19" id="KW-1185">Reference proteome</keyword>
<keyword evidence="7 15" id="KW-0227">DNA damage</keyword>
<dbReference type="Proteomes" id="UP001301140">
    <property type="component" value="Unassembled WGS sequence"/>
</dbReference>
<evidence type="ECO:0000256" key="12">
    <source>
        <dbReference type="ARBA" id="ARBA00023211"/>
    </source>
</evidence>
<evidence type="ECO:0000256" key="3">
    <source>
        <dbReference type="ARBA" id="ARBA00013308"/>
    </source>
</evidence>
<evidence type="ECO:0000256" key="8">
    <source>
        <dbReference type="ARBA" id="ARBA00022833"/>
    </source>
</evidence>
<dbReference type="InterPro" id="IPR004150">
    <property type="entry name" value="NAD_DNA_ligase_OB"/>
</dbReference>
<dbReference type="Gene3D" id="6.20.10.30">
    <property type="match status" value="1"/>
</dbReference>
<dbReference type="GO" id="GO:0003911">
    <property type="term" value="F:DNA ligase (NAD+) activity"/>
    <property type="evidence" value="ECO:0007669"/>
    <property type="project" value="UniProtKB-UniRule"/>
</dbReference>
<dbReference type="SMART" id="SM00532">
    <property type="entry name" value="LIGANc"/>
    <property type="match status" value="1"/>
</dbReference>
<dbReference type="PROSITE" id="PS01055">
    <property type="entry name" value="DNA_LIGASE_N1"/>
    <property type="match status" value="1"/>
</dbReference>